<sequence length="280" mass="33130">MKVQNEFQRIILILLLVFIGKDFCLSEKDTTLIVLSQVTNKEQLDNIIQFEPQYDTFSANLKFIVQLGEGKEISANAQLRIVKDKAIQLSLRVPLFGGESYRILVTSNEILILDRLHKQCFRESMQDIIKIEGFFDYYKVLESLLSNRLFMPGKKEILVQDYPDFEIKREQFSVEIVHVDKFNEVYKFVIDYTNRIQSTTINKGENQLQCRYADWEIDSDRRDRRFFPMSIQLIFNGNYKLNLFFKSVEFDKNFTIDCNIPNNYRQAELQQILRLIGNLL</sequence>
<dbReference type="EMBL" id="AP010656">
    <property type="protein sequence ID" value="BAG83445.1"/>
    <property type="molecule type" value="Genomic_DNA"/>
</dbReference>
<proteinExistence type="predicted"/>
<dbReference type="InterPro" id="IPR025634">
    <property type="entry name" value="DUF4292"/>
</dbReference>
<organism evidence="1 2">
    <name type="scientific">Azobacteroides pseudotrichonymphae genomovar. CFP2</name>
    <dbReference type="NCBI Taxonomy" id="511995"/>
    <lineage>
        <taxon>Bacteria</taxon>
        <taxon>Pseudomonadati</taxon>
        <taxon>Bacteroidota</taxon>
        <taxon>Bacteroidia</taxon>
        <taxon>Bacteroidales</taxon>
        <taxon>Candidatus Azobacteroides</taxon>
    </lineage>
</organism>
<evidence type="ECO:0000313" key="2">
    <source>
        <dbReference type="Proteomes" id="UP000000723"/>
    </source>
</evidence>
<accession>B6YQH3</accession>
<dbReference type="STRING" id="511995.CFPG_182"/>
<dbReference type="Pfam" id="PF14125">
    <property type="entry name" value="DUF4292"/>
    <property type="match status" value="1"/>
</dbReference>
<dbReference type="HOGENOM" id="CLU_079899_1_0_10"/>
<dbReference type="RefSeq" id="WP_012573206.1">
    <property type="nucleotide sequence ID" value="NC_011565.1"/>
</dbReference>
<dbReference type="Proteomes" id="UP000000723">
    <property type="component" value="Chromosome"/>
</dbReference>
<gene>
    <name evidence="1" type="ordered locus">CFPG_182</name>
</gene>
<dbReference type="KEGG" id="aps:CFPG_182"/>
<name>B6YQH3_AZOPC</name>
<keyword evidence="2" id="KW-1185">Reference proteome</keyword>
<dbReference type="AlphaFoldDB" id="B6YQH3"/>
<protein>
    <submittedName>
        <fullName evidence="1">Uncharacterized protein</fullName>
    </submittedName>
</protein>
<reference evidence="2" key="1">
    <citation type="journal article" date="2008" name="Science">
        <title>Genome of an endosymbiont coupling N2 fixation to cellulolysis within RT protist cells in termite gut.</title>
        <authorList>
            <person name="Hongoh Y."/>
            <person name="Sharma V.K."/>
            <person name="Prakash T."/>
            <person name="Noda S."/>
            <person name="Toh H."/>
            <person name="Taylor T.D."/>
            <person name="Kudo T."/>
            <person name="Sakaki Y."/>
            <person name="Toyoda A."/>
            <person name="Hattori M."/>
            <person name="Ohkuma M."/>
        </authorList>
    </citation>
    <scope>NUCLEOTIDE SEQUENCE [LARGE SCALE GENOMIC DNA]</scope>
</reference>
<evidence type="ECO:0000313" key="1">
    <source>
        <dbReference type="EMBL" id="BAG83445.1"/>
    </source>
</evidence>